<evidence type="ECO:0000313" key="4">
    <source>
        <dbReference type="EMBL" id="CAG5068103.1"/>
    </source>
</evidence>
<comment type="caution">
    <text evidence="4">The sequence shown here is derived from an EMBL/GenBank/DDBJ whole genome shotgun (WGS) entry which is preliminary data.</text>
</comment>
<sequence>MQSRFANIWFRHLATDLEIIRQPGLKNSRFVLVAPERNRMIVKAASQQAQENGIEHGMVVADARALFPDLEVIDENPEEIATLLISLAEWCIRYSPIVAVDPPDGLILNITGCTHLWNGEENYLAEIVEKLGKQGYHIQAGIADTVGAAWAVAHFGPNLTIVPPDHQANALLNLPPAALRIEPVIIEKLHKLGLYQIRNFINMPRQVLRRRFGQQLLDRLDQATGHALEIIEPFKPLVPFQERLPCMEPIVTATGIAIALKILLKKLCLRFLKEGKGLRKAIFKGYRVDGKIVQIEIVTSSASNHREHLFKLFELKIQTIKPGMGIELFVMEATEVEDVDPVQESIWNFAGENDRVTLMELLDRLGGRAGMQVIHRFLPAEHYWPERSVSEAASLKDLILTDWRTDRVRPVQLLALPEKVFVSALLPDYPPILFNYKGKVHMIRKADGPERIESEWWLEEGEHRDYYCVEDQEGARYWIFRLGHYDEQKRIWFIHGFFV</sequence>
<dbReference type="InterPro" id="IPR050356">
    <property type="entry name" value="SulA_CellDiv_inhibitor"/>
</dbReference>
<dbReference type="Pfam" id="PF00817">
    <property type="entry name" value="IMS"/>
    <property type="match status" value="1"/>
</dbReference>
<evidence type="ECO:0000313" key="5">
    <source>
        <dbReference type="Proteomes" id="UP000679725"/>
    </source>
</evidence>
<protein>
    <submittedName>
        <fullName evidence="4">Protein ImuB</fullName>
    </submittedName>
</protein>
<dbReference type="InterPro" id="IPR043502">
    <property type="entry name" value="DNA/RNA_pol_sf"/>
</dbReference>
<dbReference type="SUPFAM" id="SSF56672">
    <property type="entry name" value="DNA/RNA polymerases"/>
    <property type="match status" value="1"/>
</dbReference>
<comment type="similarity">
    <text evidence="1">Belongs to the DNA polymerase type-Y family.</text>
</comment>
<name>A0ABN7R9E6_9BACT</name>
<organism evidence="4 5">
    <name type="scientific">Dyadobacter linearis</name>
    <dbReference type="NCBI Taxonomy" id="2823330"/>
    <lineage>
        <taxon>Bacteria</taxon>
        <taxon>Pseudomonadati</taxon>
        <taxon>Bacteroidota</taxon>
        <taxon>Cytophagia</taxon>
        <taxon>Cytophagales</taxon>
        <taxon>Spirosomataceae</taxon>
        <taxon>Dyadobacter</taxon>
    </lineage>
</organism>
<dbReference type="PANTHER" id="PTHR35369:SF2">
    <property type="entry name" value="BLR3025 PROTEIN"/>
    <property type="match status" value="1"/>
</dbReference>
<feature type="domain" description="UmuC" evidence="3">
    <location>
        <begin position="8"/>
        <end position="151"/>
    </location>
</feature>
<gene>
    <name evidence="4" type="primary">imuB</name>
    <name evidence="4" type="ORF">DYBT9623_00831</name>
</gene>
<keyword evidence="2" id="KW-0227">DNA damage</keyword>
<evidence type="ECO:0000259" key="3">
    <source>
        <dbReference type="Pfam" id="PF00817"/>
    </source>
</evidence>
<dbReference type="Gene3D" id="3.30.70.270">
    <property type="match status" value="1"/>
</dbReference>
<dbReference type="InterPro" id="IPR001126">
    <property type="entry name" value="UmuC"/>
</dbReference>
<dbReference type="Proteomes" id="UP000679725">
    <property type="component" value="Unassembled WGS sequence"/>
</dbReference>
<accession>A0ABN7R9E6</accession>
<dbReference type="RefSeq" id="WP_215232217.1">
    <property type="nucleotide sequence ID" value="NZ_CAJRAU010000001.1"/>
</dbReference>
<keyword evidence="5" id="KW-1185">Reference proteome</keyword>
<dbReference type="CDD" id="cd03468">
    <property type="entry name" value="PolY_like"/>
    <property type="match status" value="1"/>
</dbReference>
<evidence type="ECO:0000256" key="1">
    <source>
        <dbReference type="ARBA" id="ARBA00010945"/>
    </source>
</evidence>
<dbReference type="PANTHER" id="PTHR35369">
    <property type="entry name" value="BLR3025 PROTEIN-RELATED"/>
    <property type="match status" value="1"/>
</dbReference>
<dbReference type="EMBL" id="CAJRAU010000001">
    <property type="protein sequence ID" value="CAG5068103.1"/>
    <property type="molecule type" value="Genomic_DNA"/>
</dbReference>
<dbReference type="InterPro" id="IPR043128">
    <property type="entry name" value="Rev_trsase/Diguanyl_cyclase"/>
</dbReference>
<dbReference type="Gene3D" id="3.40.1170.60">
    <property type="match status" value="1"/>
</dbReference>
<evidence type="ECO:0000256" key="2">
    <source>
        <dbReference type="ARBA" id="ARBA00022763"/>
    </source>
</evidence>
<proteinExistence type="inferred from homology"/>
<reference evidence="4 5" key="1">
    <citation type="submission" date="2021-04" db="EMBL/GenBank/DDBJ databases">
        <authorList>
            <person name="Rodrigo-Torres L."/>
            <person name="Arahal R. D."/>
            <person name="Lucena T."/>
        </authorList>
    </citation>
    <scope>NUCLEOTIDE SEQUENCE [LARGE SCALE GENOMIC DNA]</scope>
    <source>
        <strain evidence="4 5">CECT 9623</strain>
    </source>
</reference>